<dbReference type="EMBL" id="CAJJDN010000122">
    <property type="protein sequence ID" value="CAD8119646.1"/>
    <property type="molecule type" value="Genomic_DNA"/>
</dbReference>
<name>A0A8S1QV08_9CILI</name>
<accession>A0A8S1QV08</accession>
<keyword evidence="6" id="KW-1185">Reference proteome</keyword>
<evidence type="ECO:0000313" key="5">
    <source>
        <dbReference type="EMBL" id="CAD8119646.1"/>
    </source>
</evidence>
<keyword evidence="1" id="KW-0862">Zinc</keyword>
<feature type="compositionally biased region" description="Low complexity" evidence="3">
    <location>
        <begin position="214"/>
        <end position="224"/>
    </location>
</feature>
<keyword evidence="1" id="KW-0479">Metal-binding</keyword>
<dbReference type="Pfam" id="PF13639">
    <property type="entry name" value="zf-RING_2"/>
    <property type="match status" value="1"/>
</dbReference>
<comment type="caution">
    <text evidence="5">The sequence shown here is derived from an EMBL/GenBank/DDBJ whole genome shotgun (WGS) entry which is preliminary data.</text>
</comment>
<feature type="coiled-coil region" evidence="2">
    <location>
        <begin position="116"/>
        <end position="185"/>
    </location>
</feature>
<gene>
    <name evidence="5" type="ORF">PSON_ATCC_30995.1.T1220061</name>
</gene>
<feature type="region of interest" description="Disordered" evidence="3">
    <location>
        <begin position="201"/>
        <end position="227"/>
    </location>
</feature>
<dbReference type="InterPro" id="IPR001841">
    <property type="entry name" value="Znf_RING"/>
</dbReference>
<dbReference type="SMART" id="SM00184">
    <property type="entry name" value="RING"/>
    <property type="match status" value="1"/>
</dbReference>
<evidence type="ECO:0000256" key="3">
    <source>
        <dbReference type="SAM" id="MobiDB-lite"/>
    </source>
</evidence>
<feature type="region of interest" description="Disordered" evidence="3">
    <location>
        <begin position="249"/>
        <end position="270"/>
    </location>
</feature>
<feature type="compositionally biased region" description="Basic and acidic residues" evidence="3">
    <location>
        <begin position="251"/>
        <end position="260"/>
    </location>
</feature>
<keyword evidence="2" id="KW-0175">Coiled coil</keyword>
<keyword evidence="1" id="KW-0863">Zinc-finger</keyword>
<protein>
    <recommendedName>
        <fullName evidence="4">RING-type domain-containing protein</fullName>
    </recommendedName>
</protein>
<dbReference type="OrthoDB" id="296747at2759"/>
<dbReference type="GO" id="GO:0008270">
    <property type="term" value="F:zinc ion binding"/>
    <property type="evidence" value="ECO:0007669"/>
    <property type="project" value="UniProtKB-KW"/>
</dbReference>
<sequence>MNSNFQWVFCEKKICLFLKQMCYLNLSMEQISTFDDKIIEIPECSICLQSLQKDLSILVNCGHVFHQQCIYYLKASAYNKCPICRVKMNKRCDIFYSLKIKPIEDEPKFMTNMIQIINLKEEIEKLKQTRDNDKESLLILEQMVSTRDKKIQILQKKYRSSRIEIQQIKDKYQDLKSDFQDLKILSQNFRNGLNKLNYKLESSTSTSDDDEEISNSSNESNESNNMKDQFKDKVCQMIQRFLKQQQTQQLLKDKKQKEKNQSGLGSRSQKKLCIKEIQSFEKSLRQYK</sequence>
<evidence type="ECO:0000256" key="1">
    <source>
        <dbReference type="PROSITE-ProRule" id="PRU00175"/>
    </source>
</evidence>
<dbReference type="AlphaFoldDB" id="A0A8S1QV08"/>
<dbReference type="Proteomes" id="UP000692954">
    <property type="component" value="Unassembled WGS sequence"/>
</dbReference>
<proteinExistence type="predicted"/>
<dbReference type="PROSITE" id="PS50089">
    <property type="entry name" value="ZF_RING_2"/>
    <property type="match status" value="1"/>
</dbReference>
<evidence type="ECO:0000259" key="4">
    <source>
        <dbReference type="PROSITE" id="PS50089"/>
    </source>
</evidence>
<evidence type="ECO:0000313" key="6">
    <source>
        <dbReference type="Proteomes" id="UP000692954"/>
    </source>
</evidence>
<organism evidence="5 6">
    <name type="scientific">Paramecium sonneborni</name>
    <dbReference type="NCBI Taxonomy" id="65129"/>
    <lineage>
        <taxon>Eukaryota</taxon>
        <taxon>Sar</taxon>
        <taxon>Alveolata</taxon>
        <taxon>Ciliophora</taxon>
        <taxon>Intramacronucleata</taxon>
        <taxon>Oligohymenophorea</taxon>
        <taxon>Peniculida</taxon>
        <taxon>Parameciidae</taxon>
        <taxon>Paramecium</taxon>
    </lineage>
</organism>
<feature type="domain" description="RING-type" evidence="4">
    <location>
        <begin position="44"/>
        <end position="85"/>
    </location>
</feature>
<evidence type="ECO:0000256" key="2">
    <source>
        <dbReference type="SAM" id="Coils"/>
    </source>
</evidence>
<reference evidence="5" key="1">
    <citation type="submission" date="2021-01" db="EMBL/GenBank/DDBJ databases">
        <authorList>
            <consortium name="Genoscope - CEA"/>
            <person name="William W."/>
        </authorList>
    </citation>
    <scope>NUCLEOTIDE SEQUENCE</scope>
</reference>